<name>A0A699K2S2_TANCI</name>
<feature type="transmembrane region" description="Helical" evidence="2">
    <location>
        <begin position="368"/>
        <end position="390"/>
    </location>
</feature>
<sequence length="455" mass="51726">RQARRKAKIVESDEEVNLEDPSKQGRSMIKEIDQDAEVTLTYTRRRAVSTGSSRVSTASRMISTAKESVSIAGASMPISTAEQERLGLETAMRLQEQFDEEERQRMARVHAAAQTFTEEEWENIKARVEADEKLTQRLQAEEKDKYNQIEDFSESNKEFYSIDDDSFSIDDIDYIKASPPDSELVSSEVMEIVIPEVGGINDDILLMIKDDDLREKLRNVNLLISKIEALNANPTPSSDCKIKSSSTCLNSLLEETNTFDNSLPDSGSPTTPDISLSEYDSFMFDLLINPFPLADMSDSYELTDELIPFKSAPEYDCFRFTVEPNSKDFTKDVVETISPTKEPQVLTVLPTHPTLQLNLKFLPSSESLFAYVVWIFLPFLVYSVVPCYLLSLRTEDIIFDPGIYKYHFSKPDISHRCGTVKKFNTHRSHLNTFPMLINGQNNPPLDVLLFHFYPP</sequence>
<evidence type="ECO:0000313" key="3">
    <source>
        <dbReference type="EMBL" id="GFA73471.1"/>
    </source>
</evidence>
<evidence type="ECO:0000256" key="1">
    <source>
        <dbReference type="SAM" id="MobiDB-lite"/>
    </source>
</evidence>
<accession>A0A699K2S2</accession>
<dbReference type="AlphaFoldDB" id="A0A699K2S2"/>
<feature type="non-terminal residue" evidence="3">
    <location>
        <position position="1"/>
    </location>
</feature>
<reference evidence="3" key="1">
    <citation type="journal article" date="2019" name="Sci. Rep.">
        <title>Draft genome of Tanacetum cinerariifolium, the natural source of mosquito coil.</title>
        <authorList>
            <person name="Yamashiro T."/>
            <person name="Shiraishi A."/>
            <person name="Satake H."/>
            <person name="Nakayama K."/>
        </authorList>
    </citation>
    <scope>NUCLEOTIDE SEQUENCE</scope>
</reference>
<keyword evidence="2" id="KW-0812">Transmembrane</keyword>
<proteinExistence type="predicted"/>
<dbReference type="EMBL" id="BKCJ010477906">
    <property type="protein sequence ID" value="GFA73471.1"/>
    <property type="molecule type" value="Genomic_DNA"/>
</dbReference>
<organism evidence="3">
    <name type="scientific">Tanacetum cinerariifolium</name>
    <name type="common">Dalmatian daisy</name>
    <name type="synonym">Chrysanthemum cinerariifolium</name>
    <dbReference type="NCBI Taxonomy" id="118510"/>
    <lineage>
        <taxon>Eukaryota</taxon>
        <taxon>Viridiplantae</taxon>
        <taxon>Streptophyta</taxon>
        <taxon>Embryophyta</taxon>
        <taxon>Tracheophyta</taxon>
        <taxon>Spermatophyta</taxon>
        <taxon>Magnoliopsida</taxon>
        <taxon>eudicotyledons</taxon>
        <taxon>Gunneridae</taxon>
        <taxon>Pentapetalae</taxon>
        <taxon>asterids</taxon>
        <taxon>campanulids</taxon>
        <taxon>Asterales</taxon>
        <taxon>Asteraceae</taxon>
        <taxon>Asteroideae</taxon>
        <taxon>Anthemideae</taxon>
        <taxon>Anthemidinae</taxon>
        <taxon>Tanacetum</taxon>
    </lineage>
</organism>
<protein>
    <submittedName>
        <fullName evidence="3">Uncharacterized protein</fullName>
    </submittedName>
</protein>
<gene>
    <name evidence="3" type="ORF">Tci_645443</name>
</gene>
<comment type="caution">
    <text evidence="3">The sequence shown here is derived from an EMBL/GenBank/DDBJ whole genome shotgun (WGS) entry which is preliminary data.</text>
</comment>
<evidence type="ECO:0000256" key="2">
    <source>
        <dbReference type="SAM" id="Phobius"/>
    </source>
</evidence>
<feature type="region of interest" description="Disordered" evidence="1">
    <location>
        <begin position="1"/>
        <end position="32"/>
    </location>
</feature>
<feature type="compositionally biased region" description="Basic and acidic residues" evidence="1">
    <location>
        <begin position="20"/>
        <end position="32"/>
    </location>
</feature>
<keyword evidence="2" id="KW-0472">Membrane</keyword>
<keyword evidence="2" id="KW-1133">Transmembrane helix</keyword>